<reference evidence="3 4" key="1">
    <citation type="submission" date="2015-09" db="EMBL/GenBank/DDBJ databases">
        <title>Draft genome of the parasitic nematode Teladorsagia circumcincta isolate WARC Sus (inbred).</title>
        <authorList>
            <person name="Mitreva M."/>
        </authorList>
    </citation>
    <scope>NUCLEOTIDE SEQUENCE [LARGE SCALE GENOMIC DNA]</scope>
    <source>
        <strain evidence="3 4">S</strain>
    </source>
</reference>
<keyword evidence="4" id="KW-1185">Reference proteome</keyword>
<dbReference type="GO" id="GO:0016787">
    <property type="term" value="F:hydrolase activity"/>
    <property type="evidence" value="ECO:0007669"/>
    <property type="project" value="UniProtKB-KW"/>
</dbReference>
<dbReference type="SUPFAM" id="SSF142877">
    <property type="entry name" value="EndoU-like"/>
    <property type="match status" value="1"/>
</dbReference>
<accession>A0A2G9TBP6</accession>
<dbReference type="InterPro" id="IPR037227">
    <property type="entry name" value="EndoU-like"/>
</dbReference>
<sequence>NMASTKDFSHDNAKDKLITSVDDQSITGATYKAYNNLISFYNHPDVDTPEVATSDWDASIEAFLAAVVNTAVMQSAQDFLTKQGKHKSCQSW</sequence>
<evidence type="ECO:0000259" key="2">
    <source>
        <dbReference type="PROSITE" id="PS51959"/>
    </source>
</evidence>
<keyword evidence="1" id="KW-0378">Hydrolase</keyword>
<dbReference type="OrthoDB" id="430326at2759"/>
<feature type="non-terminal residue" evidence="3">
    <location>
        <position position="1"/>
    </location>
</feature>
<feature type="domain" description="EndoU" evidence="2">
    <location>
        <begin position="1"/>
        <end position="92"/>
    </location>
</feature>
<name>A0A2G9TBP6_TELCI</name>
<dbReference type="Pfam" id="PF09412">
    <property type="entry name" value="XendoU"/>
    <property type="match status" value="1"/>
</dbReference>
<dbReference type="InterPro" id="IPR018998">
    <property type="entry name" value="EndoU_C"/>
</dbReference>
<dbReference type="GO" id="GO:0004521">
    <property type="term" value="F:RNA endonuclease activity"/>
    <property type="evidence" value="ECO:0007669"/>
    <property type="project" value="InterPro"/>
</dbReference>
<organism evidence="3 4">
    <name type="scientific">Teladorsagia circumcincta</name>
    <name type="common">Brown stomach worm</name>
    <name type="synonym">Ostertagia circumcincta</name>
    <dbReference type="NCBI Taxonomy" id="45464"/>
    <lineage>
        <taxon>Eukaryota</taxon>
        <taxon>Metazoa</taxon>
        <taxon>Ecdysozoa</taxon>
        <taxon>Nematoda</taxon>
        <taxon>Chromadorea</taxon>
        <taxon>Rhabditida</taxon>
        <taxon>Rhabditina</taxon>
        <taxon>Rhabditomorpha</taxon>
        <taxon>Strongyloidea</taxon>
        <taxon>Trichostrongylidae</taxon>
        <taxon>Teladorsagia</taxon>
    </lineage>
</organism>
<gene>
    <name evidence="3" type="ORF">TELCIR_23259</name>
</gene>
<evidence type="ECO:0000313" key="3">
    <source>
        <dbReference type="EMBL" id="PIO55355.1"/>
    </source>
</evidence>
<protein>
    <recommendedName>
        <fullName evidence="2">EndoU domain-containing protein</fullName>
    </recommendedName>
</protein>
<evidence type="ECO:0000256" key="1">
    <source>
        <dbReference type="ARBA" id="ARBA00022801"/>
    </source>
</evidence>
<dbReference type="Proteomes" id="UP000230423">
    <property type="component" value="Unassembled WGS sequence"/>
</dbReference>
<dbReference type="PROSITE" id="PS51959">
    <property type="entry name" value="ENDOU"/>
    <property type="match status" value="1"/>
</dbReference>
<dbReference type="EMBL" id="KZ386685">
    <property type="protein sequence ID" value="PIO55355.1"/>
    <property type="molecule type" value="Genomic_DNA"/>
</dbReference>
<evidence type="ECO:0000313" key="4">
    <source>
        <dbReference type="Proteomes" id="UP000230423"/>
    </source>
</evidence>
<proteinExistence type="predicted"/>
<dbReference type="AlphaFoldDB" id="A0A2G9TBP6"/>
<feature type="non-terminal residue" evidence="3">
    <location>
        <position position="92"/>
    </location>
</feature>